<dbReference type="InterPro" id="IPR008990">
    <property type="entry name" value="Elect_transpt_acc-like_dom_sf"/>
</dbReference>
<accession>A0A2U1UR91</accession>
<gene>
    <name evidence="3" type="ORF">DDT54_11555</name>
    <name evidence="4" type="ORF">EH206_14950</name>
</gene>
<dbReference type="AlphaFoldDB" id="A0A2U1UR91"/>
<reference evidence="4 6" key="2">
    <citation type="submission" date="2018-11" db="EMBL/GenBank/DDBJ databases">
        <title>Genome sequences of Brenneria nigrifluens and Brenneria rubrifaciens.</title>
        <authorList>
            <person name="Poret-Peterson A.T."/>
            <person name="McClean A.E."/>
            <person name="Kluepfel D.A."/>
        </authorList>
    </citation>
    <scope>NUCLEOTIDE SEQUENCE [LARGE SCALE GENOMIC DNA]</scope>
    <source>
        <strain evidence="4 6">ATCC 13028</strain>
    </source>
</reference>
<evidence type="ECO:0000313" key="6">
    <source>
        <dbReference type="Proteomes" id="UP000303847"/>
    </source>
</evidence>
<dbReference type="EMBL" id="CP034036">
    <property type="protein sequence ID" value="QCR05370.1"/>
    <property type="molecule type" value="Genomic_DNA"/>
</dbReference>
<sequence>MTTRIDYDTVSLPRDEEGPVFEHPWQAQVFSLTLHLHQSGLFAWSDWVQIFSDEIKASPALPDESVNEAYYRQWTAALEKMVASLDLAGAADVAHRTETWRQAYLNTPHGQPVTLLNADCPPAHAHDHAPTRAPVTISPAFAD</sequence>
<dbReference type="RefSeq" id="WP_009113658.1">
    <property type="nucleotide sequence ID" value="NZ_CP034036.1"/>
</dbReference>
<dbReference type="InterPro" id="IPR042262">
    <property type="entry name" value="CN_hydtase_beta_C"/>
</dbReference>
<protein>
    <submittedName>
        <fullName evidence="3">Nitrile hydratase accessory protein</fullName>
    </submittedName>
</protein>
<keyword evidence="6" id="KW-1185">Reference proteome</keyword>
<feature type="domain" description="Nitrile hydratase beta subunit-like N-terminal" evidence="2">
    <location>
        <begin position="16"/>
        <end position="109"/>
    </location>
</feature>
<dbReference type="SUPFAM" id="SSF50090">
    <property type="entry name" value="Electron transport accessory proteins"/>
    <property type="match status" value="1"/>
</dbReference>
<name>A0A2U1UR91_9GAMM</name>
<dbReference type="Proteomes" id="UP000303847">
    <property type="component" value="Chromosome"/>
</dbReference>
<reference evidence="3 5" key="1">
    <citation type="submission" date="2018-04" db="EMBL/GenBank/DDBJ databases">
        <title>Brenneria corticis sp.nov.</title>
        <authorList>
            <person name="Li Y."/>
        </authorList>
    </citation>
    <scope>NUCLEOTIDE SEQUENCE [LARGE SCALE GENOMIC DNA]</scope>
    <source>
        <strain evidence="3 5">LMG 2694</strain>
    </source>
</reference>
<proteinExistence type="predicted"/>
<dbReference type="InterPro" id="IPR023808">
    <property type="entry name" value="Nitrile_Hydratase_acc_put"/>
</dbReference>
<evidence type="ECO:0000259" key="2">
    <source>
        <dbReference type="Pfam" id="PF21006"/>
    </source>
</evidence>
<dbReference type="EMBL" id="QDKK01000016">
    <property type="protein sequence ID" value="PWC24179.1"/>
    <property type="molecule type" value="Genomic_DNA"/>
</dbReference>
<feature type="region of interest" description="Disordered" evidence="1">
    <location>
        <begin position="124"/>
        <end position="143"/>
    </location>
</feature>
<dbReference type="Gene3D" id="1.10.472.20">
    <property type="entry name" value="Nitrile hydratase, beta subunit"/>
    <property type="match status" value="1"/>
</dbReference>
<dbReference type="Pfam" id="PF21006">
    <property type="entry name" value="NHase_beta_N"/>
    <property type="match status" value="1"/>
</dbReference>
<evidence type="ECO:0000256" key="1">
    <source>
        <dbReference type="SAM" id="MobiDB-lite"/>
    </source>
</evidence>
<evidence type="ECO:0000313" key="5">
    <source>
        <dbReference type="Proteomes" id="UP000295985"/>
    </source>
</evidence>
<dbReference type="InterPro" id="IPR049054">
    <property type="entry name" value="CN_hydtase_beta-like_N"/>
</dbReference>
<dbReference type="NCBIfam" id="TIGR03889">
    <property type="entry name" value="nitrile_acc"/>
    <property type="match status" value="1"/>
</dbReference>
<dbReference type="OrthoDB" id="9811616at2"/>
<evidence type="ECO:0000313" key="3">
    <source>
        <dbReference type="EMBL" id="PWC24179.1"/>
    </source>
</evidence>
<dbReference type="Proteomes" id="UP000295985">
    <property type="component" value="Unassembled WGS sequence"/>
</dbReference>
<evidence type="ECO:0000313" key="4">
    <source>
        <dbReference type="EMBL" id="QCR05370.1"/>
    </source>
</evidence>
<organism evidence="3 5">
    <name type="scientific">Brenneria nigrifluens DSM 30175 = ATCC 13028</name>
    <dbReference type="NCBI Taxonomy" id="1121120"/>
    <lineage>
        <taxon>Bacteria</taxon>
        <taxon>Pseudomonadati</taxon>
        <taxon>Pseudomonadota</taxon>
        <taxon>Gammaproteobacteria</taxon>
        <taxon>Enterobacterales</taxon>
        <taxon>Pectobacteriaceae</taxon>
        <taxon>Brenneria</taxon>
    </lineage>
</organism>